<proteinExistence type="predicted"/>
<dbReference type="InterPro" id="IPR002110">
    <property type="entry name" value="Ankyrin_rpt"/>
</dbReference>
<comment type="caution">
    <text evidence="6">The sequence shown here is derived from an EMBL/GenBank/DDBJ whole genome shotgun (WGS) entry which is preliminary data.</text>
</comment>
<name>A0ABN9VK99_9DINO</name>
<feature type="repeat" description="ANK" evidence="3">
    <location>
        <begin position="145"/>
        <end position="181"/>
    </location>
</feature>
<dbReference type="InterPro" id="IPR036770">
    <property type="entry name" value="Ankyrin_rpt-contain_sf"/>
</dbReference>
<dbReference type="EMBL" id="CAUYUJ010017309">
    <property type="protein sequence ID" value="CAK0873715.1"/>
    <property type="molecule type" value="Genomic_DNA"/>
</dbReference>
<reference evidence="6" key="1">
    <citation type="submission" date="2023-10" db="EMBL/GenBank/DDBJ databases">
        <authorList>
            <person name="Chen Y."/>
            <person name="Shah S."/>
            <person name="Dougan E. K."/>
            <person name="Thang M."/>
            <person name="Chan C."/>
        </authorList>
    </citation>
    <scope>NUCLEOTIDE SEQUENCE [LARGE SCALE GENOMIC DNA]</scope>
</reference>
<evidence type="ECO:0000256" key="2">
    <source>
        <dbReference type="ARBA" id="ARBA00023043"/>
    </source>
</evidence>
<evidence type="ECO:0000313" key="6">
    <source>
        <dbReference type="EMBL" id="CAK0873715.1"/>
    </source>
</evidence>
<dbReference type="SMART" id="SM00248">
    <property type="entry name" value="ANK"/>
    <property type="match status" value="2"/>
</dbReference>
<feature type="repeat" description="ANK" evidence="3">
    <location>
        <begin position="182"/>
        <end position="214"/>
    </location>
</feature>
<protein>
    <submittedName>
        <fullName evidence="6">Uncharacterized protein</fullName>
    </submittedName>
</protein>
<evidence type="ECO:0000256" key="5">
    <source>
        <dbReference type="SAM" id="Phobius"/>
    </source>
</evidence>
<keyword evidence="5" id="KW-0472">Membrane</keyword>
<evidence type="ECO:0000256" key="1">
    <source>
        <dbReference type="ARBA" id="ARBA00022737"/>
    </source>
</evidence>
<organism evidence="6 7">
    <name type="scientific">Prorocentrum cordatum</name>
    <dbReference type="NCBI Taxonomy" id="2364126"/>
    <lineage>
        <taxon>Eukaryota</taxon>
        <taxon>Sar</taxon>
        <taxon>Alveolata</taxon>
        <taxon>Dinophyceae</taxon>
        <taxon>Prorocentrales</taxon>
        <taxon>Prorocentraceae</taxon>
        <taxon>Prorocentrum</taxon>
    </lineage>
</organism>
<dbReference type="PROSITE" id="PS50297">
    <property type="entry name" value="ANK_REP_REGION"/>
    <property type="match status" value="2"/>
</dbReference>
<feature type="region of interest" description="Disordered" evidence="4">
    <location>
        <begin position="77"/>
        <end position="98"/>
    </location>
</feature>
<dbReference type="SUPFAM" id="SSF48403">
    <property type="entry name" value="Ankyrin repeat"/>
    <property type="match status" value="1"/>
</dbReference>
<feature type="compositionally biased region" description="Basic residues" evidence="4">
    <location>
        <begin position="261"/>
        <end position="270"/>
    </location>
</feature>
<accession>A0ABN9VK99</accession>
<keyword evidence="2 3" id="KW-0040">ANK repeat</keyword>
<evidence type="ECO:0000256" key="4">
    <source>
        <dbReference type="SAM" id="MobiDB-lite"/>
    </source>
</evidence>
<dbReference type="PROSITE" id="PS50088">
    <property type="entry name" value="ANK_REPEAT"/>
    <property type="match status" value="2"/>
</dbReference>
<feature type="region of interest" description="Disordered" evidence="4">
    <location>
        <begin position="258"/>
        <end position="287"/>
    </location>
</feature>
<feature type="transmembrane region" description="Helical" evidence="5">
    <location>
        <begin position="27"/>
        <end position="47"/>
    </location>
</feature>
<evidence type="ECO:0000256" key="3">
    <source>
        <dbReference type="PROSITE-ProRule" id="PRU00023"/>
    </source>
</evidence>
<keyword evidence="7" id="KW-1185">Reference proteome</keyword>
<keyword evidence="5" id="KW-0812">Transmembrane</keyword>
<keyword evidence="1" id="KW-0677">Repeat</keyword>
<evidence type="ECO:0000313" key="7">
    <source>
        <dbReference type="Proteomes" id="UP001189429"/>
    </source>
</evidence>
<dbReference type="Proteomes" id="UP001189429">
    <property type="component" value="Unassembled WGS sequence"/>
</dbReference>
<dbReference type="Gene3D" id="1.25.40.20">
    <property type="entry name" value="Ankyrin repeat-containing domain"/>
    <property type="match status" value="1"/>
</dbReference>
<dbReference type="PANTHER" id="PTHR24171">
    <property type="entry name" value="ANKYRIN REPEAT DOMAIN-CONTAINING PROTEIN 39-RELATED"/>
    <property type="match status" value="1"/>
</dbReference>
<sequence length="651" mass="70927">MLRISSRSVLQTRFSTRLPRHAIFNKCILLSAACFLVNSYCTFLVYVNISSGFVGNSLVLARMSLLAPVARPCTANEDNFPDHAGEDHSSEEEGVDSDHSVASVSRWLLQACGRKKPRSLSEITSYLEQLDQSVVAAALLSSNSNEKTALHMACQFRKGSEGPGLVKTLLNHGAQIDASITRGHTPLIFAAGRGNEAIVHTLLRRGANPRIVTASGVTAAEMARNHCSPGTAYLLEVAENSETRPWQDFRENPEAVAAQAKHGRLRQHVREKREGRDPASDAAEDPGVTLQARSLAAALDKGMDVGREGLVSILVHAFRNRKIDTAAAFVLQRAFQEVFSTGDRSSLLTVLRVCHEDELGHALSLQGVRDRRALQMVFASFFTELEKSGHRLLDDTPAADIVAASTSLHLVLETLRLKKSFDPAEDCQTMERIWRKAFFVFTSNANGWVSDVIVVTGLQLSKKNGGSRMAELLILLRWAMAVQSTVPTWHDMVTDICLFAADSHFGSNFVQVAKSALKPLPVQVEKIIEGTLKVSCQALELPQEVMPTTSSSGSVGHTKLPDYILTASTYWVSDDDSMRDIRRALEHAVESSGSEEPVLVGMDTEWGELASGDPDAAPSVVQIAAVGKVWILDTASPGPQARSLIRWIADS</sequence>
<keyword evidence="5" id="KW-1133">Transmembrane helix</keyword>
<gene>
    <name evidence="6" type="ORF">PCOR1329_LOCUS58827</name>
</gene>
<dbReference type="Pfam" id="PF12796">
    <property type="entry name" value="Ank_2"/>
    <property type="match status" value="1"/>
</dbReference>
<dbReference type="PANTHER" id="PTHR24171:SF8">
    <property type="entry name" value="BRCA1-ASSOCIATED RING DOMAIN PROTEIN 1"/>
    <property type="match status" value="1"/>
</dbReference>